<comment type="caution">
    <text evidence="1">The sequence shown here is derived from an EMBL/GenBank/DDBJ whole genome shotgun (WGS) entry which is preliminary data.</text>
</comment>
<dbReference type="Proteomes" id="UP000619835">
    <property type="component" value="Unassembled WGS sequence"/>
</dbReference>
<organism evidence="1 2">
    <name type="scientific">Haloferax volcanii</name>
    <name type="common">Halobacterium volcanii</name>
    <dbReference type="NCBI Taxonomy" id="2246"/>
    <lineage>
        <taxon>Archaea</taxon>
        <taxon>Methanobacteriati</taxon>
        <taxon>Methanobacteriota</taxon>
        <taxon>Stenosarchaea group</taxon>
        <taxon>Halobacteria</taxon>
        <taxon>Halobacteriales</taxon>
        <taxon>Haloferacaceae</taxon>
        <taxon>Haloferax</taxon>
    </lineage>
</organism>
<gene>
    <name evidence="1" type="ORF">GOC85_13620</name>
</gene>
<dbReference type="EMBL" id="WOWC01000001">
    <property type="protein sequence ID" value="NLV03606.1"/>
    <property type="molecule type" value="Genomic_DNA"/>
</dbReference>
<name>A0A847TSJ6_HALVO</name>
<evidence type="ECO:0000313" key="1">
    <source>
        <dbReference type="EMBL" id="NLV03606.1"/>
    </source>
</evidence>
<proteinExistence type="predicted"/>
<reference evidence="1" key="1">
    <citation type="submission" date="2019-12" db="EMBL/GenBank/DDBJ databases">
        <title>Haloferax alexandrinus strain pws11.</title>
        <authorList>
            <person name="Verma D.K."/>
            <person name="Gopal K."/>
            <person name="Prasad E.S."/>
        </authorList>
    </citation>
    <scope>NUCLEOTIDE SEQUENCE</scope>
    <source>
        <strain evidence="1">Pws11</strain>
    </source>
</reference>
<evidence type="ECO:0000313" key="2">
    <source>
        <dbReference type="Proteomes" id="UP000619835"/>
    </source>
</evidence>
<sequence>MNPLFETVWYTYTSCGRTPSTRSLHYHPKLTTKHRCRVLTEERTQFIYEVITDSIIEIQVAGQLL</sequence>
<protein>
    <submittedName>
        <fullName evidence="1">Uncharacterized protein</fullName>
    </submittedName>
</protein>
<accession>A0A847TSJ6</accession>
<dbReference type="AlphaFoldDB" id="A0A847TSJ6"/>